<dbReference type="AlphaFoldDB" id="T0ZQT4"/>
<evidence type="ECO:0000256" key="1">
    <source>
        <dbReference type="SAM" id="MobiDB-lite"/>
    </source>
</evidence>
<dbReference type="EMBL" id="AUZZ01006270">
    <property type="protein sequence ID" value="EQD46862.1"/>
    <property type="molecule type" value="Genomic_DNA"/>
</dbReference>
<name>T0ZQT4_9ZZZZ</name>
<proteinExistence type="predicted"/>
<feature type="non-terminal residue" evidence="3">
    <location>
        <position position="104"/>
    </location>
</feature>
<evidence type="ECO:0000313" key="3">
    <source>
        <dbReference type="EMBL" id="EQD46862.1"/>
    </source>
</evidence>
<dbReference type="Pfam" id="PF06048">
    <property type="entry name" value="DUF927"/>
    <property type="match status" value="1"/>
</dbReference>
<reference evidence="3" key="2">
    <citation type="journal article" date="2014" name="ISME J.">
        <title>Microbial stratification in low pH oxic and suboxic macroscopic growths along an acid mine drainage.</title>
        <authorList>
            <person name="Mendez-Garcia C."/>
            <person name="Mesa V."/>
            <person name="Sprenger R.R."/>
            <person name="Richter M."/>
            <person name="Diez M.S."/>
            <person name="Solano J."/>
            <person name="Bargiela R."/>
            <person name="Golyshina O.V."/>
            <person name="Manteca A."/>
            <person name="Ramos J.L."/>
            <person name="Gallego J.R."/>
            <person name="Llorente I."/>
            <person name="Martins Dos Santos V.A."/>
            <person name="Jensen O.N."/>
            <person name="Pelaez A.I."/>
            <person name="Sanchez J."/>
            <person name="Ferrer M."/>
        </authorList>
    </citation>
    <scope>NUCLEOTIDE SEQUENCE</scope>
</reference>
<feature type="domain" description="DUF927" evidence="2">
    <location>
        <begin position="40"/>
        <end position="103"/>
    </location>
</feature>
<feature type="region of interest" description="Disordered" evidence="1">
    <location>
        <begin position="1"/>
        <end position="27"/>
    </location>
</feature>
<organism evidence="3">
    <name type="scientific">mine drainage metagenome</name>
    <dbReference type="NCBI Taxonomy" id="410659"/>
    <lineage>
        <taxon>unclassified sequences</taxon>
        <taxon>metagenomes</taxon>
        <taxon>ecological metagenomes</taxon>
    </lineage>
</organism>
<reference evidence="3" key="1">
    <citation type="submission" date="2013-08" db="EMBL/GenBank/DDBJ databases">
        <authorList>
            <person name="Mendez C."/>
            <person name="Richter M."/>
            <person name="Ferrer M."/>
            <person name="Sanchez J."/>
        </authorList>
    </citation>
    <scope>NUCLEOTIDE SEQUENCE</scope>
</reference>
<accession>T0ZQT4</accession>
<dbReference type="InterPro" id="IPR009270">
    <property type="entry name" value="DUF927"/>
</dbReference>
<evidence type="ECO:0000259" key="2">
    <source>
        <dbReference type="Pfam" id="PF06048"/>
    </source>
</evidence>
<protein>
    <submittedName>
        <fullName evidence="3">Protein containing DUF927</fullName>
    </submittedName>
</protein>
<sequence length="104" mass="11787">MASRLALRVPTTRGQTGNTGTNREPGRPFELRTEWLDKLRPGVYWHEQNVSDESAEPTYKPPIWICDALEVAAGTRDAHGGEWGRLLRFRDGDGTPKNWAMPLR</sequence>
<comment type="caution">
    <text evidence="3">The sequence shown here is derived from an EMBL/GenBank/DDBJ whole genome shotgun (WGS) entry which is preliminary data.</text>
</comment>
<gene>
    <name evidence="3" type="ORF">B2A_08696</name>
</gene>
<feature type="compositionally biased region" description="Low complexity" evidence="1">
    <location>
        <begin position="11"/>
        <end position="23"/>
    </location>
</feature>